<evidence type="ECO:0000313" key="3">
    <source>
        <dbReference type="Proteomes" id="UP000176484"/>
    </source>
</evidence>
<dbReference type="Proteomes" id="UP000176484">
    <property type="component" value="Unassembled WGS sequence"/>
</dbReference>
<comment type="caution">
    <text evidence="2">The sequence shown here is derived from an EMBL/GenBank/DDBJ whole genome shotgun (WGS) entry which is preliminary data.</text>
</comment>
<evidence type="ECO:0000256" key="1">
    <source>
        <dbReference type="SAM" id="Phobius"/>
    </source>
</evidence>
<feature type="transmembrane region" description="Helical" evidence="1">
    <location>
        <begin position="21"/>
        <end position="53"/>
    </location>
</feature>
<sequence>MNETISWETIEYLHREKTNDWYWIVGIITASIALIAIILNNVIFAILIIVSSFTLSLFASRKPEVITISIDGKGVSIGKHKYLYKELESFWVETRDPHPRVLLKSKKVFMPFVVAFIEEVEPETINEFLSNYLPEEEHSEPFLEKVLLYFGF</sequence>
<gene>
    <name evidence="2" type="ORF">A2121_02695</name>
</gene>
<evidence type="ECO:0008006" key="4">
    <source>
        <dbReference type="Google" id="ProtNLM"/>
    </source>
</evidence>
<protein>
    <recommendedName>
        <fullName evidence="4">DUF5673 domain-containing protein</fullName>
    </recommendedName>
</protein>
<dbReference type="EMBL" id="MFTD01000044">
    <property type="protein sequence ID" value="OGI45597.1"/>
    <property type="molecule type" value="Genomic_DNA"/>
</dbReference>
<evidence type="ECO:0000313" key="2">
    <source>
        <dbReference type="EMBL" id="OGI45597.1"/>
    </source>
</evidence>
<keyword evidence="1" id="KW-0472">Membrane</keyword>
<organism evidence="2 3">
    <name type="scientific">Candidatus Nomurabacteria bacterium GWB1_40_6</name>
    <dbReference type="NCBI Taxonomy" id="1801727"/>
    <lineage>
        <taxon>Bacteria</taxon>
        <taxon>Candidatus Nomuraibacteriota</taxon>
    </lineage>
</organism>
<accession>A0A1F6TKD6</accession>
<reference evidence="2 3" key="1">
    <citation type="journal article" date="2016" name="Nat. Commun.">
        <title>Thousands of microbial genomes shed light on interconnected biogeochemical processes in an aquifer system.</title>
        <authorList>
            <person name="Anantharaman K."/>
            <person name="Brown C.T."/>
            <person name="Hug L.A."/>
            <person name="Sharon I."/>
            <person name="Castelle C.J."/>
            <person name="Probst A.J."/>
            <person name="Thomas B.C."/>
            <person name="Singh A."/>
            <person name="Wilkins M.J."/>
            <person name="Karaoz U."/>
            <person name="Brodie E.L."/>
            <person name="Williams K.H."/>
            <person name="Hubbard S.S."/>
            <person name="Banfield J.F."/>
        </authorList>
    </citation>
    <scope>NUCLEOTIDE SEQUENCE [LARGE SCALE GENOMIC DNA]</scope>
</reference>
<keyword evidence="1" id="KW-1133">Transmembrane helix</keyword>
<name>A0A1F6TKD6_9BACT</name>
<dbReference type="AlphaFoldDB" id="A0A1F6TKD6"/>
<proteinExistence type="predicted"/>
<keyword evidence="1" id="KW-0812">Transmembrane</keyword>